<dbReference type="InParanoid" id="K1PLZ4"/>
<name>K1PLZ4_MAGGI</name>
<reference evidence="1" key="1">
    <citation type="journal article" date="2012" name="Nature">
        <title>The oyster genome reveals stress adaptation and complexity of shell formation.</title>
        <authorList>
            <person name="Zhang G."/>
            <person name="Fang X."/>
            <person name="Guo X."/>
            <person name="Li L."/>
            <person name="Luo R."/>
            <person name="Xu F."/>
            <person name="Yang P."/>
            <person name="Zhang L."/>
            <person name="Wang X."/>
            <person name="Qi H."/>
            <person name="Xiong Z."/>
            <person name="Que H."/>
            <person name="Xie Y."/>
            <person name="Holland P.W."/>
            <person name="Paps J."/>
            <person name="Zhu Y."/>
            <person name="Wu F."/>
            <person name="Chen Y."/>
            <person name="Wang J."/>
            <person name="Peng C."/>
            <person name="Meng J."/>
            <person name="Yang L."/>
            <person name="Liu J."/>
            <person name="Wen B."/>
            <person name="Zhang N."/>
            <person name="Huang Z."/>
            <person name="Zhu Q."/>
            <person name="Feng Y."/>
            <person name="Mount A."/>
            <person name="Hedgecock D."/>
            <person name="Xu Z."/>
            <person name="Liu Y."/>
            <person name="Domazet-Loso T."/>
            <person name="Du Y."/>
            <person name="Sun X."/>
            <person name="Zhang S."/>
            <person name="Liu B."/>
            <person name="Cheng P."/>
            <person name="Jiang X."/>
            <person name="Li J."/>
            <person name="Fan D."/>
            <person name="Wang W."/>
            <person name="Fu W."/>
            <person name="Wang T."/>
            <person name="Wang B."/>
            <person name="Zhang J."/>
            <person name="Peng Z."/>
            <person name="Li Y."/>
            <person name="Li N."/>
            <person name="Wang J."/>
            <person name="Chen M."/>
            <person name="He Y."/>
            <person name="Tan F."/>
            <person name="Song X."/>
            <person name="Zheng Q."/>
            <person name="Huang R."/>
            <person name="Yang H."/>
            <person name="Du X."/>
            <person name="Chen L."/>
            <person name="Yang M."/>
            <person name="Gaffney P.M."/>
            <person name="Wang S."/>
            <person name="Luo L."/>
            <person name="She Z."/>
            <person name="Ming Y."/>
            <person name="Huang W."/>
            <person name="Zhang S."/>
            <person name="Huang B."/>
            <person name="Zhang Y."/>
            <person name="Qu T."/>
            <person name="Ni P."/>
            <person name="Miao G."/>
            <person name="Wang J."/>
            <person name="Wang Q."/>
            <person name="Steinberg C.E."/>
            <person name="Wang H."/>
            <person name="Li N."/>
            <person name="Qian L."/>
            <person name="Zhang G."/>
            <person name="Li Y."/>
            <person name="Yang H."/>
            <person name="Liu X."/>
            <person name="Wang J."/>
            <person name="Yin Y."/>
            <person name="Wang J."/>
        </authorList>
    </citation>
    <scope>NUCLEOTIDE SEQUENCE [LARGE SCALE GENOMIC DNA]</scope>
    <source>
        <strain evidence="1">05x7-T-G4-1.051#20</strain>
    </source>
</reference>
<dbReference type="EMBL" id="JH815896">
    <property type="protein sequence ID" value="EKC22748.1"/>
    <property type="molecule type" value="Genomic_DNA"/>
</dbReference>
<proteinExistence type="predicted"/>
<organism evidence="1">
    <name type="scientific">Magallana gigas</name>
    <name type="common">Pacific oyster</name>
    <name type="synonym">Crassostrea gigas</name>
    <dbReference type="NCBI Taxonomy" id="29159"/>
    <lineage>
        <taxon>Eukaryota</taxon>
        <taxon>Metazoa</taxon>
        <taxon>Spiralia</taxon>
        <taxon>Lophotrochozoa</taxon>
        <taxon>Mollusca</taxon>
        <taxon>Bivalvia</taxon>
        <taxon>Autobranchia</taxon>
        <taxon>Pteriomorphia</taxon>
        <taxon>Ostreida</taxon>
        <taxon>Ostreoidea</taxon>
        <taxon>Ostreidae</taxon>
        <taxon>Magallana</taxon>
    </lineage>
</organism>
<evidence type="ECO:0000313" key="1">
    <source>
        <dbReference type="EMBL" id="EKC22748.1"/>
    </source>
</evidence>
<dbReference type="Gene3D" id="2.60.120.260">
    <property type="entry name" value="Galactose-binding domain-like"/>
    <property type="match status" value="1"/>
</dbReference>
<accession>K1PLZ4</accession>
<dbReference type="AlphaFoldDB" id="K1PLZ4"/>
<dbReference type="HOGENOM" id="CLU_1898249_0_0_1"/>
<protein>
    <submittedName>
        <fullName evidence="1">Uncharacterized protein</fullName>
    </submittedName>
</protein>
<sequence length="134" mass="15079">MAGFFLYVSNTTLKENGYLCFHEIQTVAGTPAEDQTITCSVHGRYIIYYNERRQDVVYPSYYSQYAYNELCEVEVYVIPRLVIQMKPGYDFSILSGEGINLQCTVSNPESLIDVNDGNLIIRKDGSLLAGIGIV</sequence>
<gene>
    <name evidence="1" type="ORF">CGI_10001539</name>
</gene>